<dbReference type="Proteomes" id="UP000197097">
    <property type="component" value="Unassembled WGS sequence"/>
</dbReference>
<keyword evidence="3" id="KW-1185">Reference proteome</keyword>
<dbReference type="Gene3D" id="3.30.70.100">
    <property type="match status" value="1"/>
</dbReference>
<dbReference type="RefSeq" id="WP_088472537.1">
    <property type="nucleotide sequence ID" value="NZ_NISJ01000004.1"/>
</dbReference>
<sequence length="96" mass="10126">MSAIGIIATLRVQPGKEGEFEAVFAELAAAVHANEPGNSYYRLFRTDDAGVYKVMECYDDAAAVEAHGASDHFRTIGARLGPCLAGAPELEKLAAA</sequence>
<reference evidence="2 3" key="1">
    <citation type="journal article" date="2002" name="Int. J. Syst. Evol. Microbiol.">
        <title>Sphingopyxis witflariensis sp. nov., isolated from activated sludge.</title>
        <authorList>
            <person name="Kampfer P."/>
            <person name="Witzenberger R."/>
            <person name="Denner E.B."/>
            <person name="Busse H.J."/>
            <person name="Neef A."/>
        </authorList>
    </citation>
    <scope>NUCLEOTIDE SEQUENCE [LARGE SCALE GENOMIC DNA]</scope>
    <source>
        <strain evidence="2 3">DSM 14551</strain>
    </source>
</reference>
<dbReference type="EMBL" id="NISJ01000004">
    <property type="protein sequence ID" value="OWQ97924.1"/>
    <property type="molecule type" value="Genomic_DNA"/>
</dbReference>
<keyword evidence="2" id="KW-0503">Monooxygenase</keyword>
<dbReference type="InterPro" id="IPR050744">
    <property type="entry name" value="AI-2_Isomerase_LsrG"/>
</dbReference>
<protein>
    <submittedName>
        <fullName evidence="2">Antibiotic biosynthesis monooxygenase</fullName>
    </submittedName>
</protein>
<evidence type="ECO:0000313" key="3">
    <source>
        <dbReference type="Proteomes" id="UP000197097"/>
    </source>
</evidence>
<dbReference type="PROSITE" id="PS51725">
    <property type="entry name" value="ABM"/>
    <property type="match status" value="1"/>
</dbReference>
<dbReference type="InterPro" id="IPR007138">
    <property type="entry name" value="ABM_dom"/>
</dbReference>
<dbReference type="PANTHER" id="PTHR33336:SF15">
    <property type="entry name" value="ABM DOMAIN-CONTAINING PROTEIN"/>
    <property type="match status" value="1"/>
</dbReference>
<keyword evidence="2" id="KW-0560">Oxidoreductase</keyword>
<name>A0A246JXV7_9SPHN</name>
<dbReference type="OrthoDB" id="287932at2"/>
<accession>A0A246JXV7</accession>
<dbReference type="GO" id="GO:0004497">
    <property type="term" value="F:monooxygenase activity"/>
    <property type="evidence" value="ECO:0007669"/>
    <property type="project" value="UniProtKB-KW"/>
</dbReference>
<gene>
    <name evidence="2" type="ORF">CDQ91_09835</name>
</gene>
<proteinExistence type="predicted"/>
<dbReference type="PANTHER" id="PTHR33336">
    <property type="entry name" value="QUINOL MONOOXYGENASE YGIN-RELATED"/>
    <property type="match status" value="1"/>
</dbReference>
<evidence type="ECO:0000313" key="2">
    <source>
        <dbReference type="EMBL" id="OWQ97924.1"/>
    </source>
</evidence>
<dbReference type="InterPro" id="IPR011008">
    <property type="entry name" value="Dimeric_a/b-barrel"/>
</dbReference>
<evidence type="ECO:0000259" key="1">
    <source>
        <dbReference type="PROSITE" id="PS51725"/>
    </source>
</evidence>
<comment type="caution">
    <text evidence="2">The sequence shown here is derived from an EMBL/GenBank/DDBJ whole genome shotgun (WGS) entry which is preliminary data.</text>
</comment>
<dbReference type="SUPFAM" id="SSF54909">
    <property type="entry name" value="Dimeric alpha+beta barrel"/>
    <property type="match status" value="1"/>
</dbReference>
<feature type="domain" description="ABM" evidence="1">
    <location>
        <begin position="4"/>
        <end position="92"/>
    </location>
</feature>
<dbReference type="Pfam" id="PF03992">
    <property type="entry name" value="ABM"/>
    <property type="match status" value="1"/>
</dbReference>
<dbReference type="AlphaFoldDB" id="A0A246JXV7"/>
<organism evidence="2 3">
    <name type="scientific">Sphingopyxis witflariensis</name>
    <dbReference type="NCBI Taxonomy" id="173675"/>
    <lineage>
        <taxon>Bacteria</taxon>
        <taxon>Pseudomonadati</taxon>
        <taxon>Pseudomonadota</taxon>
        <taxon>Alphaproteobacteria</taxon>
        <taxon>Sphingomonadales</taxon>
        <taxon>Sphingomonadaceae</taxon>
        <taxon>Sphingopyxis</taxon>
    </lineage>
</organism>